<dbReference type="OMA" id="GHEYFKN"/>
<evidence type="ECO:0000313" key="4">
    <source>
        <dbReference type="Proteomes" id="UP000007797"/>
    </source>
</evidence>
<proteinExistence type="predicted"/>
<feature type="region of interest" description="Disordered" evidence="1">
    <location>
        <begin position="165"/>
        <end position="185"/>
    </location>
</feature>
<organism evidence="3 4">
    <name type="scientific">Cavenderia fasciculata</name>
    <name type="common">Slime mold</name>
    <name type="synonym">Dictyostelium fasciculatum</name>
    <dbReference type="NCBI Taxonomy" id="261658"/>
    <lineage>
        <taxon>Eukaryota</taxon>
        <taxon>Amoebozoa</taxon>
        <taxon>Evosea</taxon>
        <taxon>Eumycetozoa</taxon>
        <taxon>Dictyostelia</taxon>
        <taxon>Acytosteliales</taxon>
        <taxon>Cavenderiaceae</taxon>
        <taxon>Cavenderia</taxon>
    </lineage>
</organism>
<dbReference type="InterPro" id="IPR004331">
    <property type="entry name" value="SPX_dom"/>
</dbReference>
<dbReference type="PANTHER" id="PTHR10783:SF46">
    <property type="entry name" value="PROTEIN ERD1 HOMOLOG 2"/>
    <property type="match status" value="1"/>
</dbReference>
<protein>
    <recommendedName>
        <fullName evidence="2">SPX domain-containing protein</fullName>
    </recommendedName>
</protein>
<dbReference type="OrthoDB" id="5588846at2759"/>
<dbReference type="AlphaFoldDB" id="F4Q9G4"/>
<dbReference type="Pfam" id="PF03105">
    <property type="entry name" value="SPX"/>
    <property type="match status" value="1"/>
</dbReference>
<dbReference type="PANTHER" id="PTHR10783">
    <property type="entry name" value="XENOTROPIC AND POLYTROPIC RETROVIRUS RECEPTOR 1-RELATED"/>
    <property type="match status" value="1"/>
</dbReference>
<dbReference type="RefSeq" id="XP_004352053.1">
    <property type="nucleotide sequence ID" value="XM_004352001.1"/>
</dbReference>
<dbReference type="GeneID" id="14867712"/>
<dbReference type="Proteomes" id="UP000007797">
    <property type="component" value="Unassembled WGS sequence"/>
</dbReference>
<dbReference type="PROSITE" id="PS51382">
    <property type="entry name" value="SPX"/>
    <property type="match status" value="1"/>
</dbReference>
<feature type="compositionally biased region" description="Polar residues" evidence="1">
    <location>
        <begin position="165"/>
        <end position="177"/>
    </location>
</feature>
<dbReference type="STRING" id="1054147.F4Q9G4"/>
<dbReference type="KEGG" id="dfa:DFA_10167"/>
<evidence type="ECO:0000313" key="3">
    <source>
        <dbReference type="EMBL" id="EGG15333.1"/>
    </source>
</evidence>
<accession>F4Q9G4</accession>
<dbReference type="EMBL" id="GL883026">
    <property type="protein sequence ID" value="EGG15333.1"/>
    <property type="molecule type" value="Genomic_DNA"/>
</dbReference>
<sequence>MKFGKYLKNNREEEWQEHYLDYKEMKKLLLELCDDKALQARGLHRSDRGTVFLRSLWQEFQKIEKFMSDREKSIGNKVKLLGNSPDAAQIMNTCKEVEGSLAFIQLNQDGMRKILKKYDKKATATIGFEYYRNMTAPHFQGKTALMTHYKVTLLNYYSSQFGDPNDISNQSDQSESVFSLALEEQ</sequence>
<name>F4Q9G4_CACFS</name>
<evidence type="ECO:0000259" key="2">
    <source>
        <dbReference type="PROSITE" id="PS51382"/>
    </source>
</evidence>
<keyword evidence="4" id="KW-1185">Reference proteome</keyword>
<reference evidence="4" key="1">
    <citation type="journal article" date="2011" name="Genome Res.">
        <title>Phylogeny-wide analysis of social amoeba genomes highlights ancient origins for complex intercellular communication.</title>
        <authorList>
            <person name="Heidel A.J."/>
            <person name="Lawal H.M."/>
            <person name="Felder M."/>
            <person name="Schilde C."/>
            <person name="Helps N.R."/>
            <person name="Tunggal B."/>
            <person name="Rivero F."/>
            <person name="John U."/>
            <person name="Schleicher M."/>
            <person name="Eichinger L."/>
            <person name="Platzer M."/>
            <person name="Noegel A.A."/>
            <person name="Schaap P."/>
            <person name="Gloeckner G."/>
        </authorList>
    </citation>
    <scope>NUCLEOTIDE SEQUENCE [LARGE SCALE GENOMIC DNA]</scope>
    <source>
        <strain evidence="4">SH3</strain>
    </source>
</reference>
<gene>
    <name evidence="3" type="ORF">DFA_10167</name>
</gene>
<dbReference type="GO" id="GO:0005737">
    <property type="term" value="C:cytoplasm"/>
    <property type="evidence" value="ECO:0007669"/>
    <property type="project" value="TreeGrafter"/>
</dbReference>
<feature type="domain" description="SPX" evidence="2">
    <location>
        <begin position="1"/>
        <end position="132"/>
    </location>
</feature>
<evidence type="ECO:0000256" key="1">
    <source>
        <dbReference type="SAM" id="MobiDB-lite"/>
    </source>
</evidence>